<feature type="transmembrane region" description="Helical" evidence="7">
    <location>
        <begin position="237"/>
        <end position="257"/>
    </location>
</feature>
<keyword evidence="2 7" id="KW-0813">Transport</keyword>
<dbReference type="PANTHER" id="PTHR30151">
    <property type="entry name" value="ALKANE SULFONATE ABC TRANSPORTER-RELATED, MEMBRANE SUBUNIT"/>
    <property type="match status" value="1"/>
</dbReference>
<dbReference type="CDD" id="cd06261">
    <property type="entry name" value="TM_PBP2"/>
    <property type="match status" value="1"/>
</dbReference>
<dbReference type="EMBL" id="MDDC01000004">
    <property type="protein sequence ID" value="OIQ60591.1"/>
    <property type="molecule type" value="Genomic_DNA"/>
</dbReference>
<dbReference type="Pfam" id="PF00528">
    <property type="entry name" value="BPD_transp_1"/>
    <property type="match status" value="1"/>
</dbReference>
<proteinExistence type="inferred from homology"/>
<dbReference type="SUPFAM" id="SSF161098">
    <property type="entry name" value="MetI-like"/>
    <property type="match status" value="1"/>
</dbReference>
<dbReference type="EMBL" id="MIHH01000017">
    <property type="protein sequence ID" value="OIQ08043.1"/>
    <property type="molecule type" value="Genomic_DNA"/>
</dbReference>
<dbReference type="GO" id="GO:0005886">
    <property type="term" value="C:plasma membrane"/>
    <property type="evidence" value="ECO:0007669"/>
    <property type="project" value="UniProtKB-SubCell"/>
</dbReference>
<dbReference type="PROSITE" id="PS50928">
    <property type="entry name" value="ABC_TM1"/>
    <property type="match status" value="1"/>
</dbReference>
<name>A0A1J5NXX8_NEOTH</name>
<comment type="similarity">
    <text evidence="7">Belongs to the binding-protein-dependent transport system permease family.</text>
</comment>
<evidence type="ECO:0000256" key="1">
    <source>
        <dbReference type="ARBA" id="ARBA00004651"/>
    </source>
</evidence>
<feature type="transmembrane region" description="Helical" evidence="7">
    <location>
        <begin position="109"/>
        <end position="131"/>
    </location>
</feature>
<dbReference type="InterPro" id="IPR035906">
    <property type="entry name" value="MetI-like_sf"/>
</dbReference>
<dbReference type="OrthoDB" id="9796361at2"/>
<feature type="transmembrane region" description="Helical" evidence="7">
    <location>
        <begin position="137"/>
        <end position="159"/>
    </location>
</feature>
<comment type="subcellular location">
    <subcellularLocation>
        <location evidence="1 7">Cell membrane</location>
        <topology evidence="1 7">Multi-pass membrane protein</topology>
    </subcellularLocation>
</comment>
<dbReference type="AlphaFoldDB" id="A0A1J5NXX8"/>
<evidence type="ECO:0000256" key="3">
    <source>
        <dbReference type="ARBA" id="ARBA00022475"/>
    </source>
</evidence>
<organism evidence="10 12">
    <name type="scientific">Neomoorella thermoacetica</name>
    <name type="common">Clostridium thermoaceticum</name>
    <dbReference type="NCBI Taxonomy" id="1525"/>
    <lineage>
        <taxon>Bacteria</taxon>
        <taxon>Bacillati</taxon>
        <taxon>Bacillota</taxon>
        <taxon>Clostridia</taxon>
        <taxon>Neomoorellales</taxon>
        <taxon>Neomoorellaceae</taxon>
        <taxon>Neomoorella</taxon>
    </lineage>
</organism>
<feature type="domain" description="ABC transmembrane type-1" evidence="8">
    <location>
        <begin position="62"/>
        <end position="261"/>
    </location>
</feature>
<keyword evidence="6 7" id="KW-0472">Membrane</keyword>
<dbReference type="InterPro" id="IPR000515">
    <property type="entry name" value="MetI-like"/>
</dbReference>
<gene>
    <name evidence="10" type="primary">ssuC_1</name>
    <name evidence="9" type="synonym">ssuC_4</name>
    <name evidence="9" type="ORF">MOOR_23230</name>
    <name evidence="10" type="ORF">MOTE_05550</name>
</gene>
<sequence length="273" mass="30005">MKERALKLLTRLLLPGLVVILWEVIAIRIGKPGVLPRVESVFAVLEHPSTRVLTGNSLLECVYVSLARVIVAFILAIAIAVPTGIFMGRYQVVKDLVDSLVELFRPVPPLAWVPLILAWTGITSLAEILPWRVEDALLWNIQLSMLLIIMIGVFFPVLLNTIHGVQSVPPQIIEAAQTLGAREQAILTRVILPHALPFILTGIRVGLGVGWMCLVAAEMLPGSTAGLGYLIWYAHELMRSDIVLAGIVIIGLIGTAFDQALRLIESKYFSWNE</sequence>
<dbReference type="GO" id="GO:0055085">
    <property type="term" value="P:transmembrane transport"/>
    <property type="evidence" value="ECO:0007669"/>
    <property type="project" value="InterPro"/>
</dbReference>
<reference evidence="11 12" key="1">
    <citation type="submission" date="2016-08" db="EMBL/GenBank/DDBJ databases">
        <title>Genome-based comparison of Moorella thermoacetic strains.</title>
        <authorList>
            <person name="Poehlein A."/>
            <person name="Bengelsdorf F.R."/>
            <person name="Esser C."/>
            <person name="Duerre P."/>
            <person name="Daniel R."/>
        </authorList>
    </citation>
    <scope>NUCLEOTIDE SEQUENCE [LARGE SCALE GENOMIC DNA]</scope>
    <source>
        <strain evidence="9 11">DSM 11768</strain>
        <strain evidence="10 12">DSM 21394</strain>
    </source>
</reference>
<evidence type="ECO:0000256" key="7">
    <source>
        <dbReference type="RuleBase" id="RU363032"/>
    </source>
</evidence>
<evidence type="ECO:0000313" key="12">
    <source>
        <dbReference type="Proteomes" id="UP000182811"/>
    </source>
</evidence>
<keyword evidence="4 7" id="KW-0812">Transmembrane</keyword>
<comment type="caution">
    <text evidence="10">The sequence shown here is derived from an EMBL/GenBank/DDBJ whole genome shotgun (WGS) entry which is preliminary data.</text>
</comment>
<keyword evidence="3" id="KW-1003">Cell membrane</keyword>
<dbReference type="Proteomes" id="UP000182743">
    <property type="component" value="Unassembled WGS sequence"/>
</dbReference>
<dbReference type="Gene3D" id="1.10.3720.10">
    <property type="entry name" value="MetI-like"/>
    <property type="match status" value="1"/>
</dbReference>
<evidence type="ECO:0000313" key="9">
    <source>
        <dbReference type="EMBL" id="OIQ08043.1"/>
    </source>
</evidence>
<evidence type="ECO:0000313" key="10">
    <source>
        <dbReference type="EMBL" id="OIQ60591.1"/>
    </source>
</evidence>
<evidence type="ECO:0000256" key="4">
    <source>
        <dbReference type="ARBA" id="ARBA00022692"/>
    </source>
</evidence>
<dbReference type="Proteomes" id="UP000182811">
    <property type="component" value="Unassembled WGS sequence"/>
</dbReference>
<evidence type="ECO:0000256" key="2">
    <source>
        <dbReference type="ARBA" id="ARBA00022448"/>
    </source>
</evidence>
<evidence type="ECO:0000313" key="11">
    <source>
        <dbReference type="Proteomes" id="UP000182743"/>
    </source>
</evidence>
<accession>A0A1J5NXX8</accession>
<keyword evidence="5 7" id="KW-1133">Transmembrane helix</keyword>
<evidence type="ECO:0000256" key="5">
    <source>
        <dbReference type="ARBA" id="ARBA00022989"/>
    </source>
</evidence>
<dbReference type="PANTHER" id="PTHR30151:SF0">
    <property type="entry name" value="ABC TRANSPORTER PERMEASE PROTEIN MJ0413-RELATED"/>
    <property type="match status" value="1"/>
</dbReference>
<feature type="transmembrane region" description="Helical" evidence="7">
    <location>
        <begin position="66"/>
        <end position="88"/>
    </location>
</feature>
<evidence type="ECO:0000259" key="8">
    <source>
        <dbReference type="PROSITE" id="PS50928"/>
    </source>
</evidence>
<evidence type="ECO:0000256" key="6">
    <source>
        <dbReference type="ARBA" id="ARBA00023136"/>
    </source>
</evidence>
<protein>
    <submittedName>
        <fullName evidence="10">Putative aliphatic sulfonates transport permease protein SsuC</fullName>
    </submittedName>
</protein>